<protein>
    <submittedName>
        <fullName evidence="2">Uncharacterized protein</fullName>
    </submittedName>
</protein>
<dbReference type="Proteomes" id="UP000235786">
    <property type="component" value="Unassembled WGS sequence"/>
</dbReference>
<evidence type="ECO:0000256" key="1">
    <source>
        <dbReference type="SAM" id="SignalP"/>
    </source>
</evidence>
<feature type="chain" id="PRO_5014433204" evidence="1">
    <location>
        <begin position="37"/>
        <end position="133"/>
    </location>
</feature>
<keyword evidence="1" id="KW-0732">Signal</keyword>
<sequence>MAPLSMKPGRRRNLTMTWLAASLLLALLSFASLSTSQQTASSLSFRLTLPCPQYFTSAVNRAVVGFSDALCNPMTSAVPLASCVQVPSPLIFWLQVLQAPIRSAILHFVAVSSVFFANPDGWRRSSGDKFPPA</sequence>
<organism evidence="2 3">
    <name type="scientific">Hyaloscypha variabilis (strain UAMH 11265 / GT02V1 / F)</name>
    <name type="common">Meliniomyces variabilis</name>
    <dbReference type="NCBI Taxonomy" id="1149755"/>
    <lineage>
        <taxon>Eukaryota</taxon>
        <taxon>Fungi</taxon>
        <taxon>Dikarya</taxon>
        <taxon>Ascomycota</taxon>
        <taxon>Pezizomycotina</taxon>
        <taxon>Leotiomycetes</taxon>
        <taxon>Helotiales</taxon>
        <taxon>Hyaloscyphaceae</taxon>
        <taxon>Hyaloscypha</taxon>
        <taxon>Hyaloscypha variabilis</taxon>
    </lineage>
</organism>
<name>A0A2J6R170_HYAVF</name>
<gene>
    <name evidence="2" type="ORF">L207DRAFT_609507</name>
</gene>
<dbReference type="EMBL" id="KZ613959">
    <property type="protein sequence ID" value="PMD32261.1"/>
    <property type="molecule type" value="Genomic_DNA"/>
</dbReference>
<feature type="signal peptide" evidence="1">
    <location>
        <begin position="1"/>
        <end position="36"/>
    </location>
</feature>
<keyword evidence="3" id="KW-1185">Reference proteome</keyword>
<reference evidence="2 3" key="1">
    <citation type="submission" date="2016-04" db="EMBL/GenBank/DDBJ databases">
        <title>A degradative enzymes factory behind the ericoid mycorrhizal symbiosis.</title>
        <authorList>
            <consortium name="DOE Joint Genome Institute"/>
            <person name="Martino E."/>
            <person name="Morin E."/>
            <person name="Grelet G."/>
            <person name="Kuo A."/>
            <person name="Kohler A."/>
            <person name="Daghino S."/>
            <person name="Barry K."/>
            <person name="Choi C."/>
            <person name="Cichocki N."/>
            <person name="Clum A."/>
            <person name="Copeland A."/>
            <person name="Hainaut M."/>
            <person name="Haridas S."/>
            <person name="Labutti K."/>
            <person name="Lindquist E."/>
            <person name="Lipzen A."/>
            <person name="Khouja H.-R."/>
            <person name="Murat C."/>
            <person name="Ohm R."/>
            <person name="Olson A."/>
            <person name="Spatafora J."/>
            <person name="Veneault-Fourrey C."/>
            <person name="Henrissat B."/>
            <person name="Grigoriev I."/>
            <person name="Martin F."/>
            <person name="Perotto S."/>
        </authorList>
    </citation>
    <scope>NUCLEOTIDE SEQUENCE [LARGE SCALE GENOMIC DNA]</scope>
    <source>
        <strain evidence="2 3">F</strain>
    </source>
</reference>
<accession>A0A2J6R170</accession>
<evidence type="ECO:0000313" key="3">
    <source>
        <dbReference type="Proteomes" id="UP000235786"/>
    </source>
</evidence>
<proteinExistence type="predicted"/>
<evidence type="ECO:0000313" key="2">
    <source>
        <dbReference type="EMBL" id="PMD32261.1"/>
    </source>
</evidence>
<dbReference type="AlphaFoldDB" id="A0A2J6R170"/>